<dbReference type="EMBL" id="FQVB01000024">
    <property type="protein sequence ID" value="SHF68153.1"/>
    <property type="molecule type" value="Genomic_DNA"/>
</dbReference>
<dbReference type="Gene3D" id="1.20.120.680">
    <property type="entry name" value="Formiminotetrahydrofolate cyclodeaminase monomer, up-and-down helical bundle"/>
    <property type="match status" value="1"/>
</dbReference>
<dbReference type="Pfam" id="PF04961">
    <property type="entry name" value="FTCD_C"/>
    <property type="match status" value="1"/>
</dbReference>
<sequence length="210" mass="22882">MKNLNQLTVTEFLEELASENPVPGGGSVAALAGALAAALTTMVARLTVGREKFQDRWETMEPIEKRAAERIALFQSLVQKDTEAYQKVVDAFRLPKETEEEKRSRREAVQEAFKEAARVPLETLLALKQLAEDALEAVRSGNPNAASDAGAAVQMIRAGATVAAYNVWINLGSIKDEAFCSEAKEKADAALARIRKAESQCHDLLAKELL</sequence>
<name>A0A1M5DMF0_9BACT</name>
<feature type="domain" description="Cyclodeaminase/cyclohydrolase" evidence="2">
    <location>
        <begin position="8"/>
        <end position="188"/>
    </location>
</feature>
<dbReference type="STRING" id="1121391.SAMN02745206_02463"/>
<keyword evidence="4" id="KW-1185">Reference proteome</keyword>
<dbReference type="SUPFAM" id="SSF101262">
    <property type="entry name" value="Methenyltetrahydrofolate cyclohydrolase-like"/>
    <property type="match status" value="1"/>
</dbReference>
<evidence type="ECO:0000313" key="3">
    <source>
        <dbReference type="EMBL" id="SHF68153.1"/>
    </source>
</evidence>
<reference evidence="4" key="1">
    <citation type="submission" date="2016-11" db="EMBL/GenBank/DDBJ databases">
        <authorList>
            <person name="Varghese N."/>
            <person name="Submissions S."/>
        </authorList>
    </citation>
    <scope>NUCLEOTIDE SEQUENCE [LARGE SCALE GENOMIC DNA]</scope>
    <source>
        <strain evidence="4">DSM 9756</strain>
    </source>
</reference>
<proteinExistence type="predicted"/>
<dbReference type="AlphaFoldDB" id="A0A1M5DMF0"/>
<evidence type="ECO:0000256" key="1">
    <source>
        <dbReference type="SAM" id="Coils"/>
    </source>
</evidence>
<gene>
    <name evidence="3" type="ORF">SAMN02745206_02463</name>
</gene>
<protein>
    <submittedName>
        <fullName evidence="3">Formiminotetrahydrofolate cyclodeaminase</fullName>
    </submittedName>
</protein>
<dbReference type="GO" id="GO:0003824">
    <property type="term" value="F:catalytic activity"/>
    <property type="evidence" value="ECO:0007669"/>
    <property type="project" value="InterPro"/>
</dbReference>
<evidence type="ECO:0000313" key="4">
    <source>
        <dbReference type="Proteomes" id="UP000184076"/>
    </source>
</evidence>
<dbReference type="InterPro" id="IPR007044">
    <property type="entry name" value="Cyclodeamin/CycHdrlase"/>
</dbReference>
<dbReference type="InterPro" id="IPR036178">
    <property type="entry name" value="Formintransfe-cycloase-like_sf"/>
</dbReference>
<evidence type="ECO:0000259" key="2">
    <source>
        <dbReference type="Pfam" id="PF04961"/>
    </source>
</evidence>
<dbReference type="RefSeq" id="WP_073039901.1">
    <property type="nucleotide sequence ID" value="NZ_FQVB01000024.1"/>
</dbReference>
<keyword evidence="1" id="KW-0175">Coiled coil</keyword>
<dbReference type="OrthoDB" id="5515634at2"/>
<feature type="coiled-coil region" evidence="1">
    <location>
        <begin position="180"/>
        <end position="207"/>
    </location>
</feature>
<accession>A0A1M5DMF0</accession>
<dbReference type="Proteomes" id="UP000184076">
    <property type="component" value="Unassembled WGS sequence"/>
</dbReference>
<organism evidence="3 4">
    <name type="scientific">Desulfacinum infernum DSM 9756</name>
    <dbReference type="NCBI Taxonomy" id="1121391"/>
    <lineage>
        <taxon>Bacteria</taxon>
        <taxon>Pseudomonadati</taxon>
        <taxon>Thermodesulfobacteriota</taxon>
        <taxon>Syntrophobacteria</taxon>
        <taxon>Syntrophobacterales</taxon>
        <taxon>Syntrophobacteraceae</taxon>
        <taxon>Desulfacinum</taxon>
    </lineage>
</organism>